<gene>
    <name evidence="2" type="ORF">GJ699_27270</name>
</gene>
<evidence type="ECO:0000259" key="1">
    <source>
        <dbReference type="Pfam" id="PF12697"/>
    </source>
</evidence>
<reference evidence="2 3" key="1">
    <citation type="submission" date="2019-11" db="EMBL/GenBank/DDBJ databases">
        <title>Novel species isolated from a subtropical stream in China.</title>
        <authorList>
            <person name="Lu H."/>
        </authorList>
    </citation>
    <scope>NUCLEOTIDE SEQUENCE [LARGE SCALE GENOMIC DNA]</scope>
    <source>
        <strain evidence="2 3">FT80W</strain>
    </source>
</reference>
<dbReference type="Gene3D" id="3.40.50.1820">
    <property type="entry name" value="alpha/beta hydrolase"/>
    <property type="match status" value="1"/>
</dbReference>
<protein>
    <submittedName>
        <fullName evidence="2">Alpha/beta fold hydrolase</fullName>
    </submittedName>
</protein>
<dbReference type="PRINTS" id="PR00111">
    <property type="entry name" value="ABHYDROLASE"/>
</dbReference>
<dbReference type="SUPFAM" id="SSF53474">
    <property type="entry name" value="alpha/beta-Hydrolases"/>
    <property type="match status" value="1"/>
</dbReference>
<dbReference type="Proteomes" id="UP000433309">
    <property type="component" value="Unassembled WGS sequence"/>
</dbReference>
<accession>A0A6I2L693</accession>
<name>A0A6I2L693_9BURK</name>
<evidence type="ECO:0000313" key="2">
    <source>
        <dbReference type="EMBL" id="MRW93701.1"/>
    </source>
</evidence>
<dbReference type="InterPro" id="IPR029058">
    <property type="entry name" value="AB_hydrolase_fold"/>
</dbReference>
<keyword evidence="3" id="KW-1185">Reference proteome</keyword>
<keyword evidence="2" id="KW-0378">Hydrolase</keyword>
<dbReference type="RefSeq" id="WP_154382343.1">
    <property type="nucleotide sequence ID" value="NZ_WKJK01000018.1"/>
</dbReference>
<sequence>MMRLDFVPGTMCDQRLWGKLAPLLPDYVEPNYIPLYKARTRAQMQSVIAARTAPQAHIVAFSLGAYLALEHALNHPDRVASLVLICSSARALRPEEKERRQRTMAALEKHTFAGMPPSQLRSFVHPSHMDDKSVTEVIQQMSLDLGKDVMLAQFVASMERDDLAARLDELKCPVLIIGAEEDAMVSADDLRNMAAQSSRAQLDIVQGSGHMIPLEAPEKLAAALTAFYNDAT</sequence>
<dbReference type="PANTHER" id="PTHR43689">
    <property type="entry name" value="HYDROLASE"/>
    <property type="match status" value="1"/>
</dbReference>
<dbReference type="AlphaFoldDB" id="A0A6I2L693"/>
<feature type="domain" description="AB hydrolase-1" evidence="1">
    <location>
        <begin position="43"/>
        <end position="223"/>
    </location>
</feature>
<evidence type="ECO:0000313" key="3">
    <source>
        <dbReference type="Proteomes" id="UP000433309"/>
    </source>
</evidence>
<proteinExistence type="predicted"/>
<comment type="caution">
    <text evidence="2">The sequence shown here is derived from an EMBL/GenBank/DDBJ whole genome shotgun (WGS) entry which is preliminary data.</text>
</comment>
<dbReference type="Pfam" id="PF12697">
    <property type="entry name" value="Abhydrolase_6"/>
    <property type="match status" value="1"/>
</dbReference>
<dbReference type="PANTHER" id="PTHR43689:SF8">
    <property type="entry name" value="ALPHA_BETA-HYDROLASES SUPERFAMILY PROTEIN"/>
    <property type="match status" value="1"/>
</dbReference>
<dbReference type="GO" id="GO:0016787">
    <property type="term" value="F:hydrolase activity"/>
    <property type="evidence" value="ECO:0007669"/>
    <property type="project" value="UniProtKB-KW"/>
</dbReference>
<organism evidence="2 3">
    <name type="scientific">Duganella guangzhouensis</name>
    <dbReference type="NCBI Taxonomy" id="2666084"/>
    <lineage>
        <taxon>Bacteria</taxon>
        <taxon>Pseudomonadati</taxon>
        <taxon>Pseudomonadota</taxon>
        <taxon>Betaproteobacteria</taxon>
        <taxon>Burkholderiales</taxon>
        <taxon>Oxalobacteraceae</taxon>
        <taxon>Telluria group</taxon>
        <taxon>Duganella</taxon>
    </lineage>
</organism>
<dbReference type="InterPro" id="IPR000073">
    <property type="entry name" value="AB_hydrolase_1"/>
</dbReference>
<dbReference type="EMBL" id="WKJK01000018">
    <property type="protein sequence ID" value="MRW93701.1"/>
    <property type="molecule type" value="Genomic_DNA"/>
</dbReference>